<dbReference type="Proteomes" id="UP000270094">
    <property type="component" value="Unassembled WGS sequence"/>
</dbReference>
<keyword evidence="2" id="KW-1185">Reference proteome</keyword>
<accession>A0A3P7LRP2</accession>
<organism evidence="1 2">
    <name type="scientific">Strongylus vulgaris</name>
    <name type="common">Blood worm</name>
    <dbReference type="NCBI Taxonomy" id="40348"/>
    <lineage>
        <taxon>Eukaryota</taxon>
        <taxon>Metazoa</taxon>
        <taxon>Ecdysozoa</taxon>
        <taxon>Nematoda</taxon>
        <taxon>Chromadorea</taxon>
        <taxon>Rhabditida</taxon>
        <taxon>Rhabditina</taxon>
        <taxon>Rhabditomorpha</taxon>
        <taxon>Strongyloidea</taxon>
        <taxon>Strongylidae</taxon>
        <taxon>Strongylus</taxon>
    </lineage>
</organism>
<proteinExistence type="predicted"/>
<reference evidence="1 2" key="1">
    <citation type="submission" date="2018-11" db="EMBL/GenBank/DDBJ databases">
        <authorList>
            <consortium name="Pathogen Informatics"/>
        </authorList>
    </citation>
    <scope>NUCLEOTIDE SEQUENCE [LARGE SCALE GENOMIC DNA]</scope>
</reference>
<evidence type="ECO:0000313" key="1">
    <source>
        <dbReference type="EMBL" id="VDM85045.1"/>
    </source>
</evidence>
<sequence length="100" mass="11414">MQAIATTKDCTVLEDVPEVIGTVGLGKKRRELIAELRKPALFLLKHPSRCGRGSGWLCYRTRDFMRQAVIEELGRCQEAALAPRSACRNRSRVKKWLRFV</sequence>
<protein>
    <submittedName>
        <fullName evidence="1">Uncharacterized protein</fullName>
    </submittedName>
</protein>
<gene>
    <name evidence="1" type="ORF">SVUK_LOCUS20043</name>
</gene>
<name>A0A3P7LRP2_STRVU</name>
<dbReference type="AlphaFoldDB" id="A0A3P7LRP2"/>
<dbReference type="EMBL" id="UYYB01135643">
    <property type="protein sequence ID" value="VDM85045.1"/>
    <property type="molecule type" value="Genomic_DNA"/>
</dbReference>
<evidence type="ECO:0000313" key="2">
    <source>
        <dbReference type="Proteomes" id="UP000270094"/>
    </source>
</evidence>